<evidence type="ECO:0000313" key="2">
    <source>
        <dbReference type="EMBL" id="GFY57462.1"/>
    </source>
</evidence>
<dbReference type="EMBL" id="BMAV01011523">
    <property type="protein sequence ID" value="GFY57462.1"/>
    <property type="molecule type" value="Genomic_DNA"/>
</dbReference>
<keyword evidence="3" id="KW-1185">Reference proteome</keyword>
<feature type="region of interest" description="Disordered" evidence="1">
    <location>
        <begin position="504"/>
        <end position="610"/>
    </location>
</feature>
<reference evidence="2" key="1">
    <citation type="submission" date="2020-08" db="EMBL/GenBank/DDBJ databases">
        <title>Multicomponent nature underlies the extraordinary mechanical properties of spider dragline silk.</title>
        <authorList>
            <person name="Kono N."/>
            <person name="Nakamura H."/>
            <person name="Mori M."/>
            <person name="Yoshida Y."/>
            <person name="Ohtoshi R."/>
            <person name="Malay A.D."/>
            <person name="Moran D.A.P."/>
            <person name="Tomita M."/>
            <person name="Numata K."/>
            <person name="Arakawa K."/>
        </authorList>
    </citation>
    <scope>NUCLEOTIDE SEQUENCE</scope>
</reference>
<dbReference type="Proteomes" id="UP000886998">
    <property type="component" value="Unassembled WGS sequence"/>
</dbReference>
<name>A0A8X6XRI9_9ARAC</name>
<dbReference type="AlphaFoldDB" id="A0A8X6XRI9"/>
<proteinExistence type="predicted"/>
<feature type="compositionally biased region" description="Basic and acidic residues" evidence="1">
    <location>
        <begin position="447"/>
        <end position="457"/>
    </location>
</feature>
<protein>
    <submittedName>
        <fullName evidence="2">Uncharacterized protein</fullName>
    </submittedName>
</protein>
<feature type="compositionally biased region" description="Basic and acidic residues" evidence="1">
    <location>
        <begin position="541"/>
        <end position="560"/>
    </location>
</feature>
<gene>
    <name evidence="2" type="ORF">TNIN_225961</name>
</gene>
<evidence type="ECO:0000313" key="3">
    <source>
        <dbReference type="Proteomes" id="UP000886998"/>
    </source>
</evidence>
<sequence>MQEAIDTELLKKYNIIGRYVPLIKYNAKENKTKEQEQEKKSVDKDAEALNDRNGEDEDRYRRKENTAAPFYFVKQHPEEKTAAVLYFVKAEREEKPVKNRSLSILHLKHGYCVYKFKKYLKKSEYKARILDKLKREETPSKNRSLSILPLKFCYCADEFKKYLTQPEHKARILDKPKREEKQCMNRSLSILHLEHDCCVDPFKKYLIPEYIYKASILDKLNADSTSELRYSSVAVSGNLQCLVNKDLVKIILQTTMLVHYLQPVYKWEGITETITEAKNQTLMEKTSNEISRINSTNSFPGSQNQIFHEKNCYQTRTRPDANKKKYREGAPILLHKGDTNEVHTIFIDSSSSDESEVSEESSEISPWCKEKAEEIERKIVSNVPSLINESREKPDIEGKNTSLCSTKDVQNTHASFLSSKNKQTVDKKSLQKTNNRHKHLNPTSTLTEKESKEKKGIVEEENDEKKYFVYSYEDKKSLKLGWSCNHPNGKHSQIPAAHFDFRPHNEKNEATGEHDLDSSFSEESSERSSKESFNLTSVSKDIQRSRRNQENSGRIFDKTKSRQVTPIPSKDIYPSTDDKDTVDNECLSPSPSLDNTKNFGKAQTGNRSNISENIEKLEETAKAENLKGQNEKINRASDEKISHSEGGLTQIMFSSTDDTMNERLLVSSSPNLNFKIFGNVQITIQSESSKNIERLEETEKTKSVDAGKLNGQNDNVNRINDEKIFYQEKGTSGSNYLSTNDQEVKSHSYPNPSLNNTTNFGKKQFDIRPEISENIERFAEFEEKKRNPVEAAELNDPNKKIQRSSNETISYSGHRVSVIVYSSKSNKETVANNKIFSSSSSNLNNSTNFENVATVIRCASDCNKKIKLDSDEAIPFTFEGITDRTHLAKHDEISEDEDGTLRCFPSHNLKNLKTYKNRNRIRFDPLQDIFKGISDLEKDKQRNPSANAELNELNIITVDDKSEIIKSPVEEITDIYIYSSDEDTLDNDRTFLPKLTRHHN</sequence>
<feature type="compositionally biased region" description="Polar residues" evidence="1">
    <location>
        <begin position="748"/>
        <end position="761"/>
    </location>
</feature>
<organism evidence="2 3">
    <name type="scientific">Trichonephila inaurata madagascariensis</name>
    <dbReference type="NCBI Taxonomy" id="2747483"/>
    <lineage>
        <taxon>Eukaryota</taxon>
        <taxon>Metazoa</taxon>
        <taxon>Ecdysozoa</taxon>
        <taxon>Arthropoda</taxon>
        <taxon>Chelicerata</taxon>
        <taxon>Arachnida</taxon>
        <taxon>Araneae</taxon>
        <taxon>Araneomorphae</taxon>
        <taxon>Entelegynae</taxon>
        <taxon>Araneoidea</taxon>
        <taxon>Nephilidae</taxon>
        <taxon>Trichonephila</taxon>
        <taxon>Trichonephila inaurata</taxon>
    </lineage>
</organism>
<dbReference type="OrthoDB" id="10634840at2759"/>
<feature type="region of interest" description="Disordered" evidence="1">
    <location>
        <begin position="622"/>
        <end position="642"/>
    </location>
</feature>
<feature type="region of interest" description="Disordered" evidence="1">
    <location>
        <begin position="414"/>
        <end position="457"/>
    </location>
</feature>
<evidence type="ECO:0000256" key="1">
    <source>
        <dbReference type="SAM" id="MobiDB-lite"/>
    </source>
</evidence>
<feature type="compositionally biased region" description="Basic and acidic residues" evidence="1">
    <location>
        <begin position="504"/>
        <end position="517"/>
    </location>
</feature>
<comment type="caution">
    <text evidence="2">The sequence shown here is derived from an EMBL/GenBank/DDBJ whole genome shotgun (WGS) entry which is preliminary data.</text>
</comment>
<feature type="region of interest" description="Disordered" evidence="1">
    <location>
        <begin position="741"/>
        <end position="761"/>
    </location>
</feature>
<accession>A0A8X6XRI9</accession>
<feature type="region of interest" description="Disordered" evidence="1">
    <location>
        <begin position="30"/>
        <end position="60"/>
    </location>
</feature>
<feature type="compositionally biased region" description="Polar residues" evidence="1">
    <location>
        <begin position="587"/>
        <end position="610"/>
    </location>
</feature>